<name>G8YEJ0_PICSO</name>
<evidence type="ECO:0000313" key="2">
    <source>
        <dbReference type="EMBL" id="CCE81589.1"/>
    </source>
</evidence>
<feature type="region of interest" description="Disordered" evidence="1">
    <location>
        <begin position="84"/>
        <end position="123"/>
    </location>
</feature>
<keyword evidence="3" id="KW-1185">Reference proteome</keyword>
<feature type="compositionally biased region" description="Polar residues" evidence="1">
    <location>
        <begin position="101"/>
        <end position="110"/>
    </location>
</feature>
<protein>
    <submittedName>
        <fullName evidence="2">Piso0_002250 protein</fullName>
    </submittedName>
</protein>
<reference evidence="2 3" key="1">
    <citation type="journal article" date="2012" name="G3 (Bethesda)">
        <title>Pichia sorbitophila, an interspecies yeast hybrid reveals early steps of genome resolution following polyploidization.</title>
        <authorList>
            <person name="Leh Louis V."/>
            <person name="Despons L."/>
            <person name="Friedrich A."/>
            <person name="Martin T."/>
            <person name="Durrens P."/>
            <person name="Casaregola S."/>
            <person name="Neuveglise C."/>
            <person name="Fairhead C."/>
            <person name="Marck C."/>
            <person name="Cruz J.A."/>
            <person name="Straub M.L."/>
            <person name="Kugler V."/>
            <person name="Sacerdot C."/>
            <person name="Uzunov Z."/>
            <person name="Thierry A."/>
            <person name="Weiss S."/>
            <person name="Bleykasten C."/>
            <person name="De Montigny J."/>
            <person name="Jacques N."/>
            <person name="Jung P."/>
            <person name="Lemaire M."/>
            <person name="Mallet S."/>
            <person name="Morel G."/>
            <person name="Richard G.F."/>
            <person name="Sarkar A."/>
            <person name="Savel G."/>
            <person name="Schacherer J."/>
            <person name="Seret M.L."/>
            <person name="Talla E."/>
            <person name="Samson G."/>
            <person name="Jubin C."/>
            <person name="Poulain J."/>
            <person name="Vacherie B."/>
            <person name="Barbe V."/>
            <person name="Pelletier E."/>
            <person name="Sherman D.J."/>
            <person name="Westhof E."/>
            <person name="Weissenbach J."/>
            <person name="Baret P.V."/>
            <person name="Wincker P."/>
            <person name="Gaillardin C."/>
            <person name="Dujon B."/>
            <person name="Souciet J.L."/>
        </authorList>
    </citation>
    <scope>NUCLEOTIDE SEQUENCE [LARGE SCALE GENOMIC DNA]</scope>
    <source>
        <strain evidence="3">ATCC MYA-4447 / BCRC 22081 / CBS 7064 / NBRC 10061 / NRRL Y-12695</strain>
    </source>
</reference>
<evidence type="ECO:0000313" key="3">
    <source>
        <dbReference type="Proteomes" id="UP000005222"/>
    </source>
</evidence>
<gene>
    <name evidence="2" type="primary">Piso0_002250</name>
    <name evidence="2" type="ORF">GNLVRS01_PISO0I06124g</name>
</gene>
<dbReference type="Proteomes" id="UP000005222">
    <property type="component" value="Chromosome I"/>
</dbReference>
<organism evidence="2 3">
    <name type="scientific">Pichia sorbitophila (strain ATCC MYA-4447 / BCRC 22081 / CBS 7064 / NBRC 10061 / NRRL Y-12695)</name>
    <name type="common">Hybrid yeast</name>
    <dbReference type="NCBI Taxonomy" id="559304"/>
    <lineage>
        <taxon>Eukaryota</taxon>
        <taxon>Fungi</taxon>
        <taxon>Dikarya</taxon>
        <taxon>Ascomycota</taxon>
        <taxon>Saccharomycotina</taxon>
        <taxon>Pichiomycetes</taxon>
        <taxon>Debaryomycetaceae</taxon>
        <taxon>Millerozyma</taxon>
    </lineage>
</organism>
<accession>G8YEJ0</accession>
<dbReference type="EMBL" id="FO082051">
    <property type="protein sequence ID" value="CCE81589.1"/>
    <property type="molecule type" value="Genomic_DNA"/>
</dbReference>
<sequence>MCESSEKWVLNRQGRSNRTPSRIELTTGLSWAYESLTESVPATTRPTLVGALNAIFHRPSSTQKAPSIKPSREIESSSHIVWSTIAPGPTHSTVDDCGRQLQHSQPSSSDPSRHVSGIRLMQH</sequence>
<proteinExistence type="predicted"/>
<dbReference type="HOGENOM" id="CLU_2016101_0_0_1"/>
<evidence type="ECO:0000256" key="1">
    <source>
        <dbReference type="SAM" id="MobiDB-lite"/>
    </source>
</evidence>
<dbReference type="AlphaFoldDB" id="G8YEJ0"/>
<dbReference type="InParanoid" id="G8YEJ0"/>